<dbReference type="AlphaFoldDB" id="A0A1E3GPI2"/>
<comment type="caution">
    <text evidence="1">The sequence shown here is derived from an EMBL/GenBank/DDBJ whole genome shotgun (WGS) entry which is preliminary data.</text>
</comment>
<evidence type="ECO:0000313" key="2">
    <source>
        <dbReference type="Proteomes" id="UP000094379"/>
    </source>
</evidence>
<reference evidence="1 2" key="1">
    <citation type="submission" date="2016-07" db="EMBL/GenBank/DDBJ databases">
        <title>Draft Genome Sequence of Methylophaga muralis Bur 1.</title>
        <authorList>
            <person name="Vasilenko O.V."/>
            <person name="Doronina N.V."/>
            <person name="Shmareva M.N."/>
            <person name="Tarlachkov S.V."/>
            <person name="Mustakhimov I."/>
            <person name="Trotsenko Y.A."/>
        </authorList>
    </citation>
    <scope>NUCLEOTIDE SEQUENCE [LARGE SCALE GENOMIC DNA]</scope>
    <source>
        <strain evidence="1 2">Bur 1</strain>
    </source>
</reference>
<organism evidence="1 2">
    <name type="scientific">Methylophaga muralis</name>
    <dbReference type="NCBI Taxonomy" id="291169"/>
    <lineage>
        <taxon>Bacteria</taxon>
        <taxon>Pseudomonadati</taxon>
        <taxon>Pseudomonadota</taxon>
        <taxon>Gammaproteobacteria</taxon>
        <taxon>Thiotrichales</taxon>
        <taxon>Piscirickettsiaceae</taxon>
        <taxon>Methylophaga</taxon>
    </lineage>
</organism>
<proteinExistence type="predicted"/>
<dbReference type="STRING" id="291169.A9E74_02317"/>
<evidence type="ECO:0000313" key="1">
    <source>
        <dbReference type="EMBL" id="ODN65949.1"/>
    </source>
</evidence>
<protein>
    <submittedName>
        <fullName evidence="1">Uncharacterized protein</fullName>
    </submittedName>
</protein>
<gene>
    <name evidence="1" type="ORF">A9E74_02317</name>
</gene>
<name>A0A1E3GPI2_9GAMM</name>
<accession>A0A1E3GPI2</accession>
<dbReference type="Proteomes" id="UP000094379">
    <property type="component" value="Unassembled WGS sequence"/>
</dbReference>
<sequence>MKRFWRIRMMDGLAISMEQTIPEGLLTSRKLNELLVALTVKYCLNDEEEIVRSYYRRNVKKYLPLLEIRRDRNNNTMQCGENPYFVASLVDENGKSITAPRLN</sequence>
<keyword evidence="2" id="KW-1185">Reference proteome</keyword>
<dbReference type="EMBL" id="MCRI01000033">
    <property type="protein sequence ID" value="ODN65949.1"/>
    <property type="molecule type" value="Genomic_DNA"/>
</dbReference>